<proteinExistence type="predicted"/>
<comment type="caution">
    <text evidence="2">The sequence shown here is derived from an EMBL/GenBank/DDBJ whole genome shotgun (WGS) entry which is preliminary data.</text>
</comment>
<feature type="non-terminal residue" evidence="2">
    <location>
        <position position="197"/>
    </location>
</feature>
<protein>
    <submittedName>
        <fullName evidence="2">Lipoprotein</fullName>
    </submittedName>
</protein>
<dbReference type="AlphaFoldDB" id="J9C1D2"/>
<reference evidence="2" key="1">
    <citation type="journal article" date="2012" name="PLoS ONE">
        <title>Gene sets for utilization of primary and secondary nutrition supplies in the distal gut of endangered iberian lynx.</title>
        <authorList>
            <person name="Alcaide M."/>
            <person name="Messina E."/>
            <person name="Richter M."/>
            <person name="Bargiela R."/>
            <person name="Peplies J."/>
            <person name="Huws S.A."/>
            <person name="Newbold C.J."/>
            <person name="Golyshin P.N."/>
            <person name="Simon M.A."/>
            <person name="Lopez G."/>
            <person name="Yakimov M.M."/>
            <person name="Ferrer M."/>
        </authorList>
    </citation>
    <scope>NUCLEOTIDE SEQUENCE</scope>
</reference>
<organism evidence="2">
    <name type="scientific">gut metagenome</name>
    <dbReference type="NCBI Taxonomy" id="749906"/>
    <lineage>
        <taxon>unclassified sequences</taxon>
        <taxon>metagenomes</taxon>
        <taxon>organismal metagenomes</taxon>
    </lineage>
</organism>
<name>J9C1D2_9ZZZZ</name>
<evidence type="ECO:0000313" key="2">
    <source>
        <dbReference type="EMBL" id="EJW93610.1"/>
    </source>
</evidence>
<dbReference type="EMBL" id="AMCI01006877">
    <property type="protein sequence ID" value="EJW93610.1"/>
    <property type="molecule type" value="Genomic_DNA"/>
</dbReference>
<feature type="non-terminal residue" evidence="2">
    <location>
        <position position="1"/>
    </location>
</feature>
<dbReference type="InterPro" id="IPR025380">
    <property type="entry name" value="DUF4369"/>
</dbReference>
<dbReference type="Pfam" id="PF14289">
    <property type="entry name" value="DUF4369"/>
    <property type="match status" value="1"/>
</dbReference>
<evidence type="ECO:0000259" key="1">
    <source>
        <dbReference type="Pfam" id="PF14289"/>
    </source>
</evidence>
<feature type="domain" description="DUF4369" evidence="1">
    <location>
        <begin position="39"/>
        <end position="130"/>
    </location>
</feature>
<sequence length="197" mass="21928">NSKRTSRRDRIGKFAKHIMNKIVCTITALLSLASCAGTYNIQGTSNVSDLDGQMLYLKVSKDGNLTNLDSCDVVHGQFSFSGKVDSAHVARIFMDDKDLALPVVIEQGNISIKLDNTQQKISGTPLNDKLNKFWNRFVQIRNQYADIDHEQSAAIMDGQDETAVNIRLAKKAIKVFEQGDKLFTNFVTDNFDNILGP</sequence>
<keyword evidence="2" id="KW-0449">Lipoprotein</keyword>
<gene>
    <name evidence="2" type="ORF">EVA_18283</name>
</gene>
<accession>J9C1D2</accession>